<gene>
    <name evidence="2" type="ORF">PAPYR_2163</name>
</gene>
<sequence>MISQGVDPIPSTSPPPTAPVGVPQEVAPGWTGESPAEKQIDRLLEAGCLERAAELSDAIATQRVCRDLEKGRAAREYLEQKKKKPTKPRPYWGFQVKRRTEGKSSYVSFLHEHPARQYVWLTAQTGYRSSPLYGQPFFASSRTPGSWGYQCSEANRLVIDAIFGDNIFMVSLLIFQYATQDLRDGGIQEIWGCQLWGKRGLASDEGAEDILLEFEQDMHTNITALVPATLDKMEGFTGLKAYLAAHSESRDLTVVEWPRDDAILLKEGKVALEVTPTTTQEAILEFVDKKE</sequence>
<reference evidence="2" key="1">
    <citation type="journal article" date="2022" name="bioRxiv">
        <title>Genomics of Preaxostyla Flagellates Illuminates Evolutionary Transitions and the Path Towards Mitochondrial Loss.</title>
        <authorList>
            <person name="Novak L.V.F."/>
            <person name="Treitli S.C."/>
            <person name="Pyrih J."/>
            <person name="Halakuc P."/>
            <person name="Pipaliya S.V."/>
            <person name="Vacek V."/>
            <person name="Brzon O."/>
            <person name="Soukal P."/>
            <person name="Eme L."/>
            <person name="Dacks J.B."/>
            <person name="Karnkowska A."/>
            <person name="Elias M."/>
            <person name="Hampl V."/>
        </authorList>
    </citation>
    <scope>NUCLEOTIDE SEQUENCE</scope>
    <source>
        <strain evidence="2">RCP-MX</strain>
    </source>
</reference>
<name>A0ABQ8UUZ0_9EUKA</name>
<organism evidence="2 3">
    <name type="scientific">Paratrimastix pyriformis</name>
    <dbReference type="NCBI Taxonomy" id="342808"/>
    <lineage>
        <taxon>Eukaryota</taxon>
        <taxon>Metamonada</taxon>
        <taxon>Preaxostyla</taxon>
        <taxon>Paratrimastigidae</taxon>
        <taxon>Paratrimastix</taxon>
    </lineage>
</organism>
<evidence type="ECO:0000313" key="3">
    <source>
        <dbReference type="Proteomes" id="UP001141327"/>
    </source>
</evidence>
<protein>
    <submittedName>
        <fullName evidence="2">Uncharacterized protein</fullName>
    </submittedName>
</protein>
<evidence type="ECO:0000313" key="2">
    <source>
        <dbReference type="EMBL" id="KAJ4461567.1"/>
    </source>
</evidence>
<proteinExistence type="predicted"/>
<accession>A0ABQ8UUZ0</accession>
<keyword evidence="3" id="KW-1185">Reference proteome</keyword>
<evidence type="ECO:0000256" key="1">
    <source>
        <dbReference type="SAM" id="MobiDB-lite"/>
    </source>
</evidence>
<dbReference type="EMBL" id="JAPMOS010000007">
    <property type="protein sequence ID" value="KAJ4461567.1"/>
    <property type="molecule type" value="Genomic_DNA"/>
</dbReference>
<dbReference type="Proteomes" id="UP001141327">
    <property type="component" value="Unassembled WGS sequence"/>
</dbReference>
<comment type="caution">
    <text evidence="2">The sequence shown here is derived from an EMBL/GenBank/DDBJ whole genome shotgun (WGS) entry which is preliminary data.</text>
</comment>
<feature type="region of interest" description="Disordered" evidence="1">
    <location>
        <begin position="1"/>
        <end position="35"/>
    </location>
</feature>